<evidence type="ECO:0000313" key="3">
    <source>
        <dbReference type="Proteomes" id="UP000271889"/>
    </source>
</evidence>
<dbReference type="InterPro" id="IPR001124">
    <property type="entry name" value="Lipid-bd_serum_glycop_C"/>
</dbReference>
<dbReference type="GO" id="GO:0008289">
    <property type="term" value="F:lipid binding"/>
    <property type="evidence" value="ECO:0007669"/>
    <property type="project" value="InterPro"/>
</dbReference>
<dbReference type="AlphaFoldDB" id="A0A3P6T5C9"/>
<dbReference type="InterPro" id="IPR017943">
    <property type="entry name" value="Bactericidal_perm-incr_a/b_dom"/>
</dbReference>
<sequence>MMIDLTLLDASATRDDFTVGMSGRLSSTKIGDGSPFHVPFPFRVPQNHNRRMAEIVISEYSVNSMLYFAHRTNSLLFHVDSHSPGVGSLLKTTCTVDEVCLSDQVEEVGREFPGQSLELIIRTTSPPTMAFRKGSTFISLMFGID</sequence>
<dbReference type="Gene3D" id="3.15.20.10">
    <property type="entry name" value="Bactericidal permeability-increasing protein, domain 2"/>
    <property type="match status" value="1"/>
</dbReference>
<gene>
    <name evidence="2" type="ORF">CGOC_LOCUS5193</name>
</gene>
<keyword evidence="3" id="KW-1185">Reference proteome</keyword>
<accession>A0A3P6T5C9</accession>
<dbReference type="InterPro" id="IPR032942">
    <property type="entry name" value="BPI/LBP/Plunc"/>
</dbReference>
<evidence type="ECO:0000313" key="2">
    <source>
        <dbReference type="EMBL" id="VDK61018.1"/>
    </source>
</evidence>
<dbReference type="GO" id="GO:0005615">
    <property type="term" value="C:extracellular space"/>
    <property type="evidence" value="ECO:0007669"/>
    <property type="project" value="TreeGrafter"/>
</dbReference>
<organism evidence="2 3">
    <name type="scientific">Cylicostephanus goldi</name>
    <name type="common">Nematode worm</name>
    <dbReference type="NCBI Taxonomy" id="71465"/>
    <lineage>
        <taxon>Eukaryota</taxon>
        <taxon>Metazoa</taxon>
        <taxon>Ecdysozoa</taxon>
        <taxon>Nematoda</taxon>
        <taxon>Chromadorea</taxon>
        <taxon>Rhabditida</taxon>
        <taxon>Rhabditina</taxon>
        <taxon>Rhabditomorpha</taxon>
        <taxon>Strongyloidea</taxon>
        <taxon>Strongylidae</taxon>
        <taxon>Cylicostephanus</taxon>
    </lineage>
</organism>
<name>A0A3P6T5C9_CYLGO</name>
<dbReference type="OrthoDB" id="10255543at2759"/>
<dbReference type="SUPFAM" id="SSF55394">
    <property type="entry name" value="Bactericidal permeability-increasing protein, BPI"/>
    <property type="match status" value="1"/>
</dbReference>
<dbReference type="PANTHER" id="PTHR10504">
    <property type="entry name" value="BACTERICIDAL PERMEABILITY-INCREASING BPI PROTEIN-RELATED"/>
    <property type="match status" value="1"/>
</dbReference>
<feature type="domain" description="Lipid-binding serum glycoprotein C-terminal" evidence="1">
    <location>
        <begin position="35"/>
        <end position="144"/>
    </location>
</feature>
<dbReference type="Pfam" id="PF02886">
    <property type="entry name" value="LBP_BPI_CETP_C"/>
    <property type="match status" value="1"/>
</dbReference>
<reference evidence="2 3" key="1">
    <citation type="submission" date="2018-11" db="EMBL/GenBank/DDBJ databases">
        <authorList>
            <consortium name="Pathogen Informatics"/>
        </authorList>
    </citation>
    <scope>NUCLEOTIDE SEQUENCE [LARGE SCALE GENOMIC DNA]</scope>
</reference>
<dbReference type="Proteomes" id="UP000271889">
    <property type="component" value="Unassembled WGS sequence"/>
</dbReference>
<dbReference type="PANTHER" id="PTHR10504:SF134">
    <property type="entry name" value="BPI2 DOMAIN-CONTAINING PROTEIN"/>
    <property type="match status" value="1"/>
</dbReference>
<proteinExistence type="predicted"/>
<evidence type="ECO:0000259" key="1">
    <source>
        <dbReference type="Pfam" id="PF02886"/>
    </source>
</evidence>
<dbReference type="EMBL" id="UYRV01015398">
    <property type="protein sequence ID" value="VDK61018.1"/>
    <property type="molecule type" value="Genomic_DNA"/>
</dbReference>
<protein>
    <recommendedName>
        <fullName evidence="1">Lipid-binding serum glycoprotein C-terminal domain-containing protein</fullName>
    </recommendedName>
</protein>